<organism evidence="1 2">
    <name type="scientific">Oryza rufipogon</name>
    <name type="common">Brownbeard rice</name>
    <name type="synonym">Asian wild rice</name>
    <dbReference type="NCBI Taxonomy" id="4529"/>
    <lineage>
        <taxon>Eukaryota</taxon>
        <taxon>Viridiplantae</taxon>
        <taxon>Streptophyta</taxon>
        <taxon>Embryophyta</taxon>
        <taxon>Tracheophyta</taxon>
        <taxon>Spermatophyta</taxon>
        <taxon>Magnoliopsida</taxon>
        <taxon>Liliopsida</taxon>
        <taxon>Poales</taxon>
        <taxon>Poaceae</taxon>
        <taxon>BOP clade</taxon>
        <taxon>Oryzoideae</taxon>
        <taxon>Oryzeae</taxon>
        <taxon>Oryzinae</taxon>
        <taxon>Oryza</taxon>
    </lineage>
</organism>
<dbReference type="HOGENOM" id="CLU_2613087_0_0_1"/>
<evidence type="ECO:0000313" key="1">
    <source>
        <dbReference type="EnsemblPlants" id="ORUFI02G13650.1"/>
    </source>
</evidence>
<name>A0A0E0NDI7_ORYRU</name>
<proteinExistence type="predicted"/>
<dbReference type="AlphaFoldDB" id="A0A0E0NDI7"/>
<evidence type="ECO:0000313" key="2">
    <source>
        <dbReference type="Proteomes" id="UP000008022"/>
    </source>
</evidence>
<dbReference type="Proteomes" id="UP000008022">
    <property type="component" value="Unassembled WGS sequence"/>
</dbReference>
<accession>A0A0E0NDI7</accession>
<dbReference type="OMA" id="GIQVHEG"/>
<protein>
    <submittedName>
        <fullName evidence="1">Uncharacterized protein</fullName>
    </submittedName>
</protein>
<reference evidence="2" key="1">
    <citation type="submission" date="2013-06" db="EMBL/GenBank/DDBJ databases">
        <authorList>
            <person name="Zhao Q."/>
        </authorList>
    </citation>
    <scope>NUCLEOTIDE SEQUENCE</scope>
    <source>
        <strain evidence="2">cv. W1943</strain>
    </source>
</reference>
<reference evidence="1" key="2">
    <citation type="submission" date="2015-06" db="UniProtKB">
        <authorList>
            <consortium name="EnsemblPlants"/>
        </authorList>
    </citation>
    <scope>IDENTIFICATION</scope>
</reference>
<dbReference type="Gramene" id="ORUFI02G13650.1">
    <property type="protein sequence ID" value="ORUFI02G13650.1"/>
    <property type="gene ID" value="ORUFI02G13650"/>
</dbReference>
<dbReference type="EnsemblPlants" id="ORUFI02G13650.1">
    <property type="protein sequence ID" value="ORUFI02G13650.1"/>
    <property type="gene ID" value="ORUFI02G13650"/>
</dbReference>
<sequence length="79" mass="9422">MLKGSHFARPVDDQFFLPLSVQAYDEYKIYLQDISQITISSLSDTWRYMWGNDSYSSQKFYKLCFLSIQPPTSLPWIWK</sequence>
<keyword evidence="2" id="KW-1185">Reference proteome</keyword>